<keyword evidence="6" id="KW-0943">RNA-mediated gene silencing</keyword>
<dbReference type="Pfam" id="PF02171">
    <property type="entry name" value="Piwi"/>
    <property type="match status" value="1"/>
</dbReference>
<dbReference type="Pfam" id="PF23278">
    <property type="entry name" value="Piwi_N"/>
    <property type="match status" value="1"/>
</dbReference>
<dbReference type="InterPro" id="IPR003100">
    <property type="entry name" value="PAZ_dom"/>
</dbReference>
<evidence type="ECO:0000256" key="8">
    <source>
        <dbReference type="SAM" id="MobiDB-lite"/>
    </source>
</evidence>
<dbReference type="GO" id="GO:0030154">
    <property type="term" value="P:cell differentiation"/>
    <property type="evidence" value="ECO:0007669"/>
    <property type="project" value="UniProtKB-KW"/>
</dbReference>
<gene>
    <name evidence="11" type="ORF">B4U79_05242</name>
</gene>
<proteinExistence type="inferred from homology"/>
<dbReference type="AlphaFoldDB" id="A0A3S4RJA6"/>
<comment type="subcellular location">
    <subcellularLocation>
        <location evidence="1">Cytoplasm</location>
    </subcellularLocation>
</comment>
<feature type="domain" description="PAZ" evidence="9">
    <location>
        <begin position="322"/>
        <end position="434"/>
    </location>
</feature>
<dbReference type="Gene3D" id="3.30.420.10">
    <property type="entry name" value="Ribonuclease H-like superfamily/Ribonuclease H"/>
    <property type="match status" value="1"/>
</dbReference>
<dbReference type="SMART" id="SM00949">
    <property type="entry name" value="PAZ"/>
    <property type="match status" value="1"/>
</dbReference>
<dbReference type="FunFam" id="2.170.260.10:FF:000003">
    <property type="entry name" value="Piwi-like RNA-mediated gene silencing 2"/>
    <property type="match status" value="1"/>
</dbReference>
<name>A0A3S4RJA6_9ACAR</name>
<protein>
    <submittedName>
        <fullName evidence="11">Piwi-like protein 1 isoform X1</fullName>
    </submittedName>
</protein>
<comment type="similarity">
    <text evidence="7">Belongs to the argonaute family. Piwi subfamily.</text>
</comment>
<dbReference type="Gene3D" id="2.170.260.10">
    <property type="entry name" value="paz domain"/>
    <property type="match status" value="1"/>
</dbReference>
<evidence type="ECO:0000313" key="12">
    <source>
        <dbReference type="Proteomes" id="UP000285301"/>
    </source>
</evidence>
<dbReference type="InterPro" id="IPR012337">
    <property type="entry name" value="RNaseH-like_sf"/>
</dbReference>
<dbReference type="SMART" id="SM00950">
    <property type="entry name" value="Piwi"/>
    <property type="match status" value="1"/>
</dbReference>
<dbReference type="PANTHER" id="PTHR22891">
    <property type="entry name" value="EUKARYOTIC TRANSLATION INITIATION FACTOR 2C"/>
    <property type="match status" value="1"/>
</dbReference>
<dbReference type="Gene3D" id="3.40.50.2300">
    <property type="match status" value="1"/>
</dbReference>
<dbReference type="CDD" id="cd02845">
    <property type="entry name" value="PAZ_piwi_like"/>
    <property type="match status" value="1"/>
</dbReference>
<evidence type="ECO:0000256" key="4">
    <source>
        <dbReference type="ARBA" id="ARBA00022782"/>
    </source>
</evidence>
<dbReference type="GO" id="GO:0005737">
    <property type="term" value="C:cytoplasm"/>
    <property type="evidence" value="ECO:0007669"/>
    <property type="project" value="UniProtKB-SubCell"/>
</dbReference>
<evidence type="ECO:0000259" key="9">
    <source>
        <dbReference type="PROSITE" id="PS50821"/>
    </source>
</evidence>
<dbReference type="PROSITE" id="PS50822">
    <property type="entry name" value="PIWI"/>
    <property type="match status" value="1"/>
</dbReference>
<evidence type="ECO:0000313" key="11">
    <source>
        <dbReference type="EMBL" id="RWS16906.1"/>
    </source>
</evidence>
<dbReference type="PROSITE" id="PS50821">
    <property type="entry name" value="PAZ"/>
    <property type="match status" value="1"/>
</dbReference>
<dbReference type="EMBL" id="NCKU01000153">
    <property type="protein sequence ID" value="RWS16906.1"/>
    <property type="molecule type" value="Genomic_DNA"/>
</dbReference>
<keyword evidence="5" id="KW-0694">RNA-binding</keyword>
<keyword evidence="2" id="KW-0217">Developmental protein</keyword>
<keyword evidence="4" id="KW-0221">Differentiation</keyword>
<dbReference type="FunFam" id="3.30.420.10:FF:000014">
    <property type="entry name" value="Piwi-like RNA-mediated gene silencing 1"/>
    <property type="match status" value="1"/>
</dbReference>
<keyword evidence="3" id="KW-0963">Cytoplasm</keyword>
<evidence type="ECO:0000259" key="10">
    <source>
        <dbReference type="PROSITE" id="PS50822"/>
    </source>
</evidence>
<comment type="caution">
    <text evidence="11">The sequence shown here is derived from an EMBL/GenBank/DDBJ whole genome shotgun (WGS) entry which is preliminary data.</text>
</comment>
<dbReference type="Pfam" id="PF02170">
    <property type="entry name" value="PAZ"/>
    <property type="match status" value="1"/>
</dbReference>
<evidence type="ECO:0000256" key="5">
    <source>
        <dbReference type="ARBA" id="ARBA00022884"/>
    </source>
</evidence>
<organism evidence="11 12">
    <name type="scientific">Dinothrombium tinctorium</name>
    <dbReference type="NCBI Taxonomy" id="1965070"/>
    <lineage>
        <taxon>Eukaryota</taxon>
        <taxon>Metazoa</taxon>
        <taxon>Ecdysozoa</taxon>
        <taxon>Arthropoda</taxon>
        <taxon>Chelicerata</taxon>
        <taxon>Arachnida</taxon>
        <taxon>Acari</taxon>
        <taxon>Acariformes</taxon>
        <taxon>Trombidiformes</taxon>
        <taxon>Prostigmata</taxon>
        <taxon>Anystina</taxon>
        <taxon>Parasitengona</taxon>
        <taxon>Trombidioidea</taxon>
        <taxon>Trombidiidae</taxon>
        <taxon>Dinothrombium</taxon>
    </lineage>
</organism>
<dbReference type="CDD" id="cd04658">
    <property type="entry name" value="Piwi_piwi-like_Euk"/>
    <property type="match status" value="1"/>
</dbReference>
<dbReference type="SUPFAM" id="SSF101690">
    <property type="entry name" value="PAZ domain"/>
    <property type="match status" value="1"/>
</dbReference>
<feature type="compositionally biased region" description="Low complexity" evidence="8">
    <location>
        <begin position="89"/>
        <end position="111"/>
    </location>
</feature>
<evidence type="ECO:0000256" key="6">
    <source>
        <dbReference type="ARBA" id="ARBA00023158"/>
    </source>
</evidence>
<dbReference type="GO" id="GO:0140965">
    <property type="term" value="P:secondary piRNA processing"/>
    <property type="evidence" value="ECO:0007669"/>
    <property type="project" value="UniProtKB-ARBA"/>
</dbReference>
<dbReference type="GO" id="GO:0003723">
    <property type="term" value="F:RNA binding"/>
    <property type="evidence" value="ECO:0007669"/>
    <property type="project" value="UniProtKB-KW"/>
</dbReference>
<evidence type="ECO:0000256" key="7">
    <source>
        <dbReference type="ARBA" id="ARBA00038291"/>
    </source>
</evidence>
<reference evidence="11 12" key="1">
    <citation type="journal article" date="2018" name="Gigascience">
        <title>Genomes of trombidid mites reveal novel predicted allergens and laterally-transferred genes associated with secondary metabolism.</title>
        <authorList>
            <person name="Dong X."/>
            <person name="Chaisiri K."/>
            <person name="Xia D."/>
            <person name="Armstrong S.D."/>
            <person name="Fang Y."/>
            <person name="Donnelly M.J."/>
            <person name="Kadowaki T."/>
            <person name="McGarry J.W."/>
            <person name="Darby A.C."/>
            <person name="Makepeace B.L."/>
        </authorList>
    </citation>
    <scope>NUCLEOTIDE SEQUENCE [LARGE SCALE GENOMIC DNA]</scope>
    <source>
        <strain evidence="11">UoL-WK</strain>
    </source>
</reference>
<feature type="domain" description="Piwi" evidence="10">
    <location>
        <begin position="598"/>
        <end position="894"/>
    </location>
</feature>
<evidence type="ECO:0000256" key="1">
    <source>
        <dbReference type="ARBA" id="ARBA00004496"/>
    </source>
</evidence>
<dbReference type="Proteomes" id="UP000285301">
    <property type="component" value="Unassembled WGS sequence"/>
</dbReference>
<dbReference type="SUPFAM" id="SSF53098">
    <property type="entry name" value="Ribonuclease H-like"/>
    <property type="match status" value="1"/>
</dbReference>
<feature type="compositionally biased region" description="Low complexity" evidence="8">
    <location>
        <begin position="39"/>
        <end position="57"/>
    </location>
</feature>
<feature type="region of interest" description="Disordered" evidence="8">
    <location>
        <begin position="1"/>
        <end position="150"/>
    </location>
</feature>
<dbReference type="OrthoDB" id="445936at2759"/>
<keyword evidence="12" id="KW-1185">Reference proteome</keyword>
<evidence type="ECO:0000256" key="2">
    <source>
        <dbReference type="ARBA" id="ARBA00022473"/>
    </source>
</evidence>
<sequence length="908" mass="102633">MSGKGRGAGRGQGRGMRLAEALQKLQASQVGGDDRSSTEEQSPASSTSEASTESSPPAASPPAPVVPVIGRGRGKIKQFILKKPEEESQSSPSGSGESSPTSESSPAASPPDVSALSIGEGAEGPSQPRAGPSQQRDQEPPPIENKVVGTEGRPLDVAVNYVRLNRKKDTGVFEYHVDFDPLIDSRNTRFRILRSRDLEDVIGNVIQFTGINLYLPIRLQDSVTVVSTVMPTDNSPVDVKITFVKEPPSAEMIPFFNTMFRRVMRILRMVQIQRHHYDPTMRVEIPQHKLEVWPGVVCAILEYDGGLMLNCDVSHRVLRTNTAREILQEILLHPEGRQKFHEMAQKRLVGCVVLTRYNNKPYRVDDIAFNQNPESTFTLANGQEISYVDYFKNHWNIDIKDKRQPLLVHRPKAKKGQMESPMICLIPELSYMTGLTDDIRSDTRAMRDIASHTRIKPMVRYQKLQQFIQNVNTNEEARRVLEDWGFEFENNPVRTNARQIRPEVLYFGNNKSFEANAKAEWSNDARNSSLLEAKPIERWVLVFTKRDAIKADEFIRMMQQVARPMGFNLANPKKIEIRDEFPATYVGAIKENSAGAQLVMILTPGSSQREDRYSAIKRLCCSEMPVPSQVVRANTITGPKMRAVCQNIALQITCKLGGQLWAIKIPFQSCMIVGMDVYHDASMKGRSVVGVVASLNSMSTRWFTRVYFQNQNEEIASILKNAMVACLKKFYETNNSLPARIFIFRDGVGDGQLNVVRNFEIPQIEEAISDYVKFFQNVKPTISVVIVQKRINLKMAMRRGNEMDNPGPGSIIDHTVTRRSYYNFYLISQHVTQGTVTPTHYITLYDNNNMTPDRMQRITYKLTYLYYNFPATIRVPAPCLYAHKAANLIGQFVKRLPSDTLCDKLFYL</sequence>
<dbReference type="InterPro" id="IPR003165">
    <property type="entry name" value="Piwi"/>
</dbReference>
<feature type="compositionally biased region" description="Gly residues" evidence="8">
    <location>
        <begin position="1"/>
        <end position="14"/>
    </location>
</feature>
<accession>A0A3S4RJA6</accession>
<dbReference type="STRING" id="1965070.A0A3S4RJA6"/>
<dbReference type="InterPro" id="IPR036085">
    <property type="entry name" value="PAZ_dom_sf"/>
</dbReference>
<dbReference type="InterPro" id="IPR036397">
    <property type="entry name" value="RNaseH_sf"/>
</dbReference>
<evidence type="ECO:0000256" key="3">
    <source>
        <dbReference type="ARBA" id="ARBA00022490"/>
    </source>
</evidence>